<gene>
    <name evidence="2" type="ORF">E2C01_040999</name>
</gene>
<evidence type="ECO:0000313" key="3">
    <source>
        <dbReference type="Proteomes" id="UP000324222"/>
    </source>
</evidence>
<evidence type="ECO:0000313" key="2">
    <source>
        <dbReference type="EMBL" id="MPC47258.1"/>
    </source>
</evidence>
<protein>
    <submittedName>
        <fullName evidence="2">Uncharacterized protein</fullName>
    </submittedName>
</protein>
<dbReference type="EMBL" id="VSRR010007641">
    <property type="protein sequence ID" value="MPC47258.1"/>
    <property type="molecule type" value="Genomic_DNA"/>
</dbReference>
<organism evidence="2 3">
    <name type="scientific">Portunus trituberculatus</name>
    <name type="common">Swimming crab</name>
    <name type="synonym">Neptunus trituberculatus</name>
    <dbReference type="NCBI Taxonomy" id="210409"/>
    <lineage>
        <taxon>Eukaryota</taxon>
        <taxon>Metazoa</taxon>
        <taxon>Ecdysozoa</taxon>
        <taxon>Arthropoda</taxon>
        <taxon>Crustacea</taxon>
        <taxon>Multicrustacea</taxon>
        <taxon>Malacostraca</taxon>
        <taxon>Eumalacostraca</taxon>
        <taxon>Eucarida</taxon>
        <taxon>Decapoda</taxon>
        <taxon>Pleocyemata</taxon>
        <taxon>Brachyura</taxon>
        <taxon>Eubrachyura</taxon>
        <taxon>Portunoidea</taxon>
        <taxon>Portunidae</taxon>
        <taxon>Portuninae</taxon>
        <taxon>Portunus</taxon>
    </lineage>
</organism>
<feature type="region of interest" description="Disordered" evidence="1">
    <location>
        <begin position="153"/>
        <end position="229"/>
    </location>
</feature>
<feature type="compositionally biased region" description="Gly residues" evidence="1">
    <location>
        <begin position="41"/>
        <end position="53"/>
    </location>
</feature>
<feature type="compositionally biased region" description="Pro residues" evidence="1">
    <location>
        <begin position="106"/>
        <end position="116"/>
    </location>
</feature>
<accession>A0A5B7FQP8</accession>
<feature type="region of interest" description="Disordered" evidence="1">
    <location>
        <begin position="1"/>
        <end position="65"/>
    </location>
</feature>
<proteinExistence type="predicted"/>
<feature type="compositionally biased region" description="Polar residues" evidence="1">
    <location>
        <begin position="11"/>
        <end position="29"/>
    </location>
</feature>
<evidence type="ECO:0000256" key="1">
    <source>
        <dbReference type="SAM" id="MobiDB-lite"/>
    </source>
</evidence>
<sequence>MAGDGNRGRVAQTTPGTCNAPDTSINNSQVGGGETERERGSGGGGGGGGGGRARPGQSGQAVPNSSTTTVLYDYYISPKHHLHHHALRNHHPHTAHIHTHTSLIQPPTPPQPPPSPTWTQEAVGRRGLHRTSVTHDAGLQGGGCSTIYLKTTQRGAPQHSAARQLPPPDNLSGDVVGQDRRRQRVLANRENRVRNFGPGYDISSRAATGWKGAGDKEDLWTNEGWSPLP</sequence>
<feature type="region of interest" description="Disordered" evidence="1">
    <location>
        <begin position="95"/>
        <end position="124"/>
    </location>
</feature>
<reference evidence="2 3" key="1">
    <citation type="submission" date="2019-05" db="EMBL/GenBank/DDBJ databases">
        <title>Another draft genome of Portunus trituberculatus and its Hox gene families provides insights of decapod evolution.</title>
        <authorList>
            <person name="Jeong J.-H."/>
            <person name="Song I."/>
            <person name="Kim S."/>
            <person name="Choi T."/>
            <person name="Kim D."/>
            <person name="Ryu S."/>
            <person name="Kim W."/>
        </authorList>
    </citation>
    <scope>NUCLEOTIDE SEQUENCE [LARGE SCALE GENOMIC DNA]</scope>
    <source>
        <tissue evidence="2">Muscle</tissue>
    </source>
</reference>
<comment type="caution">
    <text evidence="2">The sequence shown here is derived from an EMBL/GenBank/DDBJ whole genome shotgun (WGS) entry which is preliminary data.</text>
</comment>
<dbReference type="Proteomes" id="UP000324222">
    <property type="component" value="Unassembled WGS sequence"/>
</dbReference>
<dbReference type="AlphaFoldDB" id="A0A5B7FQP8"/>
<keyword evidence="3" id="KW-1185">Reference proteome</keyword>
<name>A0A5B7FQP8_PORTR</name>